<feature type="transmembrane region" description="Helical" evidence="8">
    <location>
        <begin position="84"/>
        <end position="104"/>
    </location>
</feature>
<comment type="subcellular location">
    <subcellularLocation>
        <location evidence="1">Cell membrane</location>
        <topology evidence="1">Multi-pass membrane protein</topology>
    </subcellularLocation>
</comment>
<feature type="transmembrane region" description="Helical" evidence="8">
    <location>
        <begin position="179"/>
        <end position="201"/>
    </location>
</feature>
<dbReference type="Pfam" id="PF01758">
    <property type="entry name" value="SBF"/>
    <property type="match status" value="1"/>
</dbReference>
<evidence type="ECO:0000256" key="4">
    <source>
        <dbReference type="ARBA" id="ARBA00022475"/>
    </source>
</evidence>
<dbReference type="EMBL" id="CP110615">
    <property type="protein sequence ID" value="UZJ24779.1"/>
    <property type="molecule type" value="Genomic_DNA"/>
</dbReference>
<keyword evidence="4" id="KW-1003">Cell membrane</keyword>
<sequence>MSGKVRATGAGPGPTVRLVAWADHHQIGVYLLALAAGAVLGLVVPGTAPPLEHAIEPVLAALLFATFLQVPFTALTRAFRDARFLAVVLVVDFAVVPLVVWALMPLVPGGQAVLLGVLLVLLTPCVDYVIVFSGLAGGSSYRLLAATPLLMLAQLLLLPLYLLVLLGPEVADVVDPGPFVRAFTVLIAIPLLLALATELLARRHRAGVTVTEVMTSLMVPLLAVTLLVVVASQVPAVRGAMGTVAQVVPVFALFALVMVGVGVAAARAGHLDPAGGRAVVFSGVTRNSLVVLPLALALPAGFELTPVVVVTQTLVELVAMLALVRLSPRLVPAHHERRDRPPSRR</sequence>
<dbReference type="PANTHER" id="PTHR43057:SF1">
    <property type="entry name" value="ARSENICAL-RESISTANCE PROTEIN 3"/>
    <property type="match status" value="1"/>
</dbReference>
<feature type="transmembrane region" description="Helical" evidence="8">
    <location>
        <begin position="110"/>
        <end position="131"/>
    </location>
</feature>
<evidence type="ECO:0000256" key="5">
    <source>
        <dbReference type="ARBA" id="ARBA00022692"/>
    </source>
</evidence>
<dbReference type="RefSeq" id="WP_265382885.1">
    <property type="nucleotide sequence ID" value="NZ_CP110615.1"/>
</dbReference>
<dbReference type="PANTHER" id="PTHR43057">
    <property type="entry name" value="ARSENITE EFFLUX TRANSPORTER"/>
    <property type="match status" value="1"/>
</dbReference>
<accession>A0ABY6NZE6</accession>
<evidence type="ECO:0000256" key="1">
    <source>
        <dbReference type="ARBA" id="ARBA00004651"/>
    </source>
</evidence>
<feature type="transmembrane region" description="Helical" evidence="8">
    <location>
        <begin position="143"/>
        <end position="167"/>
    </location>
</feature>
<evidence type="ECO:0000256" key="8">
    <source>
        <dbReference type="SAM" id="Phobius"/>
    </source>
</evidence>
<dbReference type="InterPro" id="IPR002657">
    <property type="entry name" value="BilAc:Na_symport/Acr3"/>
</dbReference>
<reference evidence="9" key="1">
    <citation type="submission" date="2022-10" db="EMBL/GenBank/DDBJ databases">
        <title>Rhodococcus sp.75.</title>
        <authorList>
            <person name="Sun M."/>
        </authorList>
    </citation>
    <scope>NUCLEOTIDE SEQUENCE</scope>
    <source>
        <strain evidence="9">75</strain>
    </source>
</reference>
<gene>
    <name evidence="9" type="ORF">RHODO2019_16985</name>
</gene>
<protein>
    <submittedName>
        <fullName evidence="9">Arsenic resistance protein</fullName>
    </submittedName>
</protein>
<keyword evidence="10" id="KW-1185">Reference proteome</keyword>
<keyword evidence="7 8" id="KW-0472">Membrane</keyword>
<feature type="transmembrane region" description="Helical" evidence="8">
    <location>
        <begin position="27"/>
        <end position="48"/>
    </location>
</feature>
<evidence type="ECO:0000256" key="2">
    <source>
        <dbReference type="ARBA" id="ARBA00010110"/>
    </source>
</evidence>
<dbReference type="InterPro" id="IPR004706">
    <property type="entry name" value="Arsenical-R_Acr3"/>
</dbReference>
<keyword evidence="6 8" id="KW-1133">Transmembrane helix</keyword>
<evidence type="ECO:0000313" key="10">
    <source>
        <dbReference type="Proteomes" id="UP001164965"/>
    </source>
</evidence>
<evidence type="ECO:0000256" key="3">
    <source>
        <dbReference type="ARBA" id="ARBA00022448"/>
    </source>
</evidence>
<keyword evidence="3" id="KW-0813">Transport</keyword>
<evidence type="ECO:0000256" key="7">
    <source>
        <dbReference type="ARBA" id="ARBA00023136"/>
    </source>
</evidence>
<feature type="transmembrane region" description="Helical" evidence="8">
    <location>
        <begin position="244"/>
        <end position="266"/>
    </location>
</feature>
<dbReference type="Gene3D" id="1.20.1530.20">
    <property type="match status" value="1"/>
</dbReference>
<organism evidence="9 10">
    <name type="scientific">Rhodococcus antarcticus</name>
    <dbReference type="NCBI Taxonomy" id="2987751"/>
    <lineage>
        <taxon>Bacteria</taxon>
        <taxon>Bacillati</taxon>
        <taxon>Actinomycetota</taxon>
        <taxon>Actinomycetes</taxon>
        <taxon>Mycobacteriales</taxon>
        <taxon>Nocardiaceae</taxon>
        <taxon>Rhodococcus</taxon>
    </lineage>
</organism>
<evidence type="ECO:0000313" key="9">
    <source>
        <dbReference type="EMBL" id="UZJ24779.1"/>
    </source>
</evidence>
<comment type="similarity">
    <text evidence="2">Belongs to the arsenical resistance-3 (ACR3) (TC 2.A.59) family.</text>
</comment>
<keyword evidence="5 8" id="KW-0812">Transmembrane</keyword>
<name>A0ABY6NZE6_9NOCA</name>
<feature type="transmembrane region" description="Helical" evidence="8">
    <location>
        <begin position="213"/>
        <end position="232"/>
    </location>
</feature>
<feature type="transmembrane region" description="Helical" evidence="8">
    <location>
        <begin position="54"/>
        <end position="72"/>
    </location>
</feature>
<proteinExistence type="inferred from homology"/>
<dbReference type="Proteomes" id="UP001164965">
    <property type="component" value="Chromosome"/>
</dbReference>
<evidence type="ECO:0000256" key="6">
    <source>
        <dbReference type="ARBA" id="ARBA00022989"/>
    </source>
</evidence>
<dbReference type="InterPro" id="IPR038770">
    <property type="entry name" value="Na+/solute_symporter_sf"/>
</dbReference>